<dbReference type="STRING" id="665467.SAMN02982931_03625"/>
<evidence type="ECO:0000313" key="1">
    <source>
        <dbReference type="EMBL" id="SDB47320.1"/>
    </source>
</evidence>
<evidence type="ECO:0000313" key="2">
    <source>
        <dbReference type="Proteomes" id="UP000199071"/>
    </source>
</evidence>
<sequence length="66" mass="6690">MVAIAYGIPSRQPVTLGTMNGTETIGALSVGLDSRDDGEVKLAARRRPLATSGALRAALVAVAGQP</sequence>
<reference evidence="1 2" key="1">
    <citation type="submission" date="2016-10" db="EMBL/GenBank/DDBJ databases">
        <authorList>
            <person name="de Groot N.N."/>
        </authorList>
    </citation>
    <scope>NUCLEOTIDE SEQUENCE [LARGE SCALE GENOMIC DNA]</scope>
    <source>
        <strain evidence="1 2">ATCC 35022</strain>
    </source>
</reference>
<dbReference type="EMBL" id="FMXQ01000008">
    <property type="protein sequence ID" value="SDB47320.1"/>
    <property type="molecule type" value="Genomic_DNA"/>
</dbReference>
<gene>
    <name evidence="1" type="ORF">SAMN02982931_03625</name>
</gene>
<protein>
    <submittedName>
        <fullName evidence="1">Uncharacterized protein</fullName>
    </submittedName>
</protein>
<organism evidence="1 2">
    <name type="scientific">Bauldia litoralis</name>
    <dbReference type="NCBI Taxonomy" id="665467"/>
    <lineage>
        <taxon>Bacteria</taxon>
        <taxon>Pseudomonadati</taxon>
        <taxon>Pseudomonadota</taxon>
        <taxon>Alphaproteobacteria</taxon>
        <taxon>Hyphomicrobiales</taxon>
        <taxon>Kaistiaceae</taxon>
        <taxon>Bauldia</taxon>
    </lineage>
</organism>
<dbReference type="Proteomes" id="UP000199071">
    <property type="component" value="Unassembled WGS sequence"/>
</dbReference>
<dbReference type="AlphaFoldDB" id="A0A1G6DQE7"/>
<accession>A0A1G6DQE7</accession>
<name>A0A1G6DQE7_9HYPH</name>
<proteinExistence type="predicted"/>
<keyword evidence="2" id="KW-1185">Reference proteome</keyword>